<evidence type="ECO:0000256" key="4">
    <source>
        <dbReference type="ARBA" id="ARBA00022692"/>
    </source>
</evidence>
<dbReference type="InterPro" id="IPR018584">
    <property type="entry name" value="GT87"/>
</dbReference>
<protein>
    <submittedName>
        <fullName evidence="9">Alpha-1,2-mannosyltransferase</fullName>
    </submittedName>
</protein>
<name>A0ABT1H551_9NOCA</name>
<gene>
    <name evidence="9" type="ORF">LX12_003568</name>
</gene>
<keyword evidence="2" id="KW-1003">Cell membrane</keyword>
<keyword evidence="5 8" id="KW-1133">Transmembrane helix</keyword>
<feature type="transmembrane region" description="Helical" evidence="8">
    <location>
        <begin position="275"/>
        <end position="292"/>
    </location>
</feature>
<comment type="subcellular location">
    <subcellularLocation>
        <location evidence="1">Cell membrane</location>
        <topology evidence="1">Multi-pass membrane protein</topology>
    </subcellularLocation>
</comment>
<feature type="transmembrane region" description="Helical" evidence="8">
    <location>
        <begin position="21"/>
        <end position="39"/>
    </location>
</feature>
<comment type="similarity">
    <text evidence="7">Belongs to the glycosyltransferase 87 family.</text>
</comment>
<evidence type="ECO:0000256" key="1">
    <source>
        <dbReference type="ARBA" id="ARBA00004651"/>
    </source>
</evidence>
<feature type="transmembrane region" description="Helical" evidence="8">
    <location>
        <begin position="156"/>
        <end position="174"/>
    </location>
</feature>
<feature type="transmembrane region" description="Helical" evidence="8">
    <location>
        <begin position="133"/>
        <end position="149"/>
    </location>
</feature>
<evidence type="ECO:0000313" key="10">
    <source>
        <dbReference type="Proteomes" id="UP001205740"/>
    </source>
</evidence>
<evidence type="ECO:0000256" key="2">
    <source>
        <dbReference type="ARBA" id="ARBA00022475"/>
    </source>
</evidence>
<feature type="transmembrane region" description="Helical" evidence="8">
    <location>
        <begin position="83"/>
        <end position="103"/>
    </location>
</feature>
<dbReference type="Proteomes" id="UP001205740">
    <property type="component" value="Unassembled WGS sequence"/>
</dbReference>
<proteinExistence type="inferred from homology"/>
<evidence type="ECO:0000256" key="3">
    <source>
        <dbReference type="ARBA" id="ARBA00022679"/>
    </source>
</evidence>
<keyword evidence="6 8" id="KW-0472">Membrane</keyword>
<accession>A0ABT1H551</accession>
<keyword evidence="4 8" id="KW-0812">Transmembrane</keyword>
<feature type="transmembrane region" description="Helical" evidence="8">
    <location>
        <begin position="400"/>
        <end position="418"/>
    </location>
</feature>
<comment type="caution">
    <text evidence="9">The sequence shown here is derived from an EMBL/GenBank/DDBJ whole genome shotgun (WGS) entry which is preliminary data.</text>
</comment>
<dbReference type="EMBL" id="JAMTCG010000006">
    <property type="protein sequence ID" value="MCP2162364.1"/>
    <property type="molecule type" value="Genomic_DNA"/>
</dbReference>
<evidence type="ECO:0000256" key="6">
    <source>
        <dbReference type="ARBA" id="ARBA00023136"/>
    </source>
</evidence>
<feature type="transmembrane region" description="Helical" evidence="8">
    <location>
        <begin position="345"/>
        <end position="363"/>
    </location>
</feature>
<dbReference type="RefSeq" id="WP_253655911.1">
    <property type="nucleotide sequence ID" value="NZ_BAAAOE010000005.1"/>
</dbReference>
<feature type="transmembrane region" description="Helical" evidence="8">
    <location>
        <begin position="304"/>
        <end position="325"/>
    </location>
</feature>
<feature type="transmembrane region" description="Helical" evidence="8">
    <location>
        <begin position="110"/>
        <end position="127"/>
    </location>
</feature>
<evidence type="ECO:0000256" key="8">
    <source>
        <dbReference type="SAM" id="Phobius"/>
    </source>
</evidence>
<keyword evidence="3" id="KW-0808">Transferase</keyword>
<evidence type="ECO:0000313" key="9">
    <source>
        <dbReference type="EMBL" id="MCP2162364.1"/>
    </source>
</evidence>
<sequence length="439" mass="47652">MTATGEKTTGRRALPDVRTGAVVVAVALGLLSIWLQHLITAYDEPFWGLFDNQLDLDVYRAGAQTVLDGGRLYDAKLLGQMDYTYAPVSVLVFAPFAAVPFLVARIVWTVLIFAALYWVIMMSFRALGRDITWRLRVVAGALVLVSTLLEPVRSTIWFGQVNIFLMAIILWDLLRPNGSRLQGVGAGIAAGIKLTPLVFTVYLLLIRRSRAAVTSVAGFVGTIALAFAVMPRDSWQYWTGTFVDSKRVGAPDTVGNQSLRGLIANLGRTDHPSTLIWLILAAVVAVLGFAAAHRAHRGGQELLAITLVGMTSCAVSPMSWGHHWVWLVPLTVIGVHHVLGGRRTVAAASAIGVTALVLTAFAWRTRIGGAMTYVGVEHPYALYTGLFFKDGIDTLRWFTLAPYLWILVVTAVVTFLVVRVPESRVDADDAVTASGSPAR</sequence>
<evidence type="ECO:0000256" key="7">
    <source>
        <dbReference type="ARBA" id="ARBA00024033"/>
    </source>
</evidence>
<reference evidence="9 10" key="1">
    <citation type="submission" date="2022-06" db="EMBL/GenBank/DDBJ databases">
        <title>Genomic Encyclopedia of Archaeal and Bacterial Type Strains, Phase II (KMG-II): from individual species to whole genera.</title>
        <authorList>
            <person name="Goeker M."/>
        </authorList>
    </citation>
    <scope>NUCLEOTIDE SEQUENCE [LARGE SCALE GENOMIC DNA]</scope>
    <source>
        <strain evidence="9 10">DSM 45037</strain>
    </source>
</reference>
<keyword evidence="10" id="KW-1185">Reference proteome</keyword>
<dbReference type="Pfam" id="PF09594">
    <property type="entry name" value="GT87"/>
    <property type="match status" value="1"/>
</dbReference>
<feature type="transmembrane region" description="Helical" evidence="8">
    <location>
        <begin position="186"/>
        <end position="205"/>
    </location>
</feature>
<feature type="transmembrane region" description="Helical" evidence="8">
    <location>
        <begin position="212"/>
        <end position="230"/>
    </location>
</feature>
<organism evidence="9 10">
    <name type="scientific">Williamsia serinedens</name>
    <dbReference type="NCBI Taxonomy" id="391736"/>
    <lineage>
        <taxon>Bacteria</taxon>
        <taxon>Bacillati</taxon>
        <taxon>Actinomycetota</taxon>
        <taxon>Actinomycetes</taxon>
        <taxon>Mycobacteriales</taxon>
        <taxon>Nocardiaceae</taxon>
        <taxon>Williamsia</taxon>
    </lineage>
</organism>
<evidence type="ECO:0000256" key="5">
    <source>
        <dbReference type="ARBA" id="ARBA00022989"/>
    </source>
</evidence>